<dbReference type="PANTHER" id="PTHR43643">
    <property type="entry name" value="HISTIDINOL-PHOSPHATE AMINOTRANSFERASE 2"/>
    <property type="match status" value="1"/>
</dbReference>
<evidence type="ECO:0000256" key="1">
    <source>
        <dbReference type="ARBA" id="ARBA00001933"/>
    </source>
</evidence>
<dbReference type="InterPro" id="IPR050106">
    <property type="entry name" value="HistidinolP_aminotransfase"/>
</dbReference>
<evidence type="ECO:0000259" key="5">
    <source>
        <dbReference type="Pfam" id="PF00155"/>
    </source>
</evidence>
<dbReference type="SUPFAM" id="SSF53383">
    <property type="entry name" value="PLP-dependent transferases"/>
    <property type="match status" value="1"/>
</dbReference>
<dbReference type="InterPro" id="IPR015421">
    <property type="entry name" value="PyrdxlP-dep_Trfase_major"/>
</dbReference>
<dbReference type="HAMAP" id="MF_01023">
    <property type="entry name" value="HisC_aminotrans_2"/>
    <property type="match status" value="1"/>
</dbReference>
<dbReference type="GO" id="GO:0004400">
    <property type="term" value="F:histidinol-phosphate transaminase activity"/>
    <property type="evidence" value="ECO:0007669"/>
    <property type="project" value="InterPro"/>
</dbReference>
<feature type="domain" description="Aminotransferase class I/classII large" evidence="5">
    <location>
        <begin position="28"/>
        <end position="354"/>
    </location>
</feature>
<sequence>MKLPKPRKIITEKYVAGLSLFKSKKSSIKLSANESALGPSPKAVKAYNSVANSFFRYPDSDGIFFRKVLAKKFGLDKNRIILGSGSDQIFELVCKLFLTKNDEVIVSEYSFIIYRIYSGMCEAKVKYAKENNFKASVDSILNCVTKKTKIVFLANPNNPTGTYLSKAEMLELRRKLRGDILLVVDDAYFQYIDDSNYSSGLELFSNSRNVVITRTFSKIYGLAGLRIGWGYSSKEIIKKLYEIKPPFNVNRPALFAATEAVKDTSWLQKSIKHNRFWSEKIFKVIDEIGISTNKTSVNYFLLNFDFVNKSSSKVFNELASSGILLRKMDVYGIKNSLRVTIGNKKENEKFISKLKKIFNV</sequence>
<protein>
    <recommendedName>
        <fullName evidence="5">Aminotransferase class I/classII large domain-containing protein</fullName>
    </recommendedName>
</protein>
<keyword evidence="3" id="KW-0808">Transferase</keyword>
<dbReference type="InterPro" id="IPR015424">
    <property type="entry name" value="PyrdxlP-dep_Trfase"/>
</dbReference>
<organism evidence="6">
    <name type="scientific">marine metagenome</name>
    <dbReference type="NCBI Taxonomy" id="408172"/>
    <lineage>
        <taxon>unclassified sequences</taxon>
        <taxon>metagenomes</taxon>
        <taxon>ecological metagenomes</taxon>
    </lineage>
</organism>
<dbReference type="InterPro" id="IPR005861">
    <property type="entry name" value="HisP_aminotrans"/>
</dbReference>
<dbReference type="GO" id="GO:0030170">
    <property type="term" value="F:pyridoxal phosphate binding"/>
    <property type="evidence" value="ECO:0007669"/>
    <property type="project" value="InterPro"/>
</dbReference>
<evidence type="ECO:0000313" key="6">
    <source>
        <dbReference type="EMBL" id="SVA18102.1"/>
    </source>
</evidence>
<proteinExistence type="inferred from homology"/>
<dbReference type="Gene3D" id="3.40.640.10">
    <property type="entry name" value="Type I PLP-dependent aspartate aminotransferase-like (Major domain)"/>
    <property type="match status" value="1"/>
</dbReference>
<gene>
    <name evidence="6" type="ORF">METZ01_LOCUS70956</name>
</gene>
<dbReference type="AlphaFoldDB" id="A0A381TPT9"/>
<dbReference type="NCBIfam" id="TIGR01141">
    <property type="entry name" value="hisC"/>
    <property type="match status" value="1"/>
</dbReference>
<reference evidence="6" key="1">
    <citation type="submission" date="2018-05" db="EMBL/GenBank/DDBJ databases">
        <authorList>
            <person name="Lanie J.A."/>
            <person name="Ng W.-L."/>
            <person name="Kazmierczak K.M."/>
            <person name="Andrzejewski T.M."/>
            <person name="Davidsen T.M."/>
            <person name="Wayne K.J."/>
            <person name="Tettelin H."/>
            <person name="Glass J.I."/>
            <person name="Rusch D."/>
            <person name="Podicherti R."/>
            <person name="Tsui H.-C.T."/>
            <person name="Winkler M.E."/>
        </authorList>
    </citation>
    <scope>NUCLEOTIDE SEQUENCE</scope>
</reference>
<dbReference type="CDD" id="cd00609">
    <property type="entry name" value="AAT_like"/>
    <property type="match status" value="1"/>
</dbReference>
<evidence type="ECO:0000256" key="2">
    <source>
        <dbReference type="ARBA" id="ARBA00022576"/>
    </source>
</evidence>
<dbReference type="InterPro" id="IPR004839">
    <property type="entry name" value="Aminotransferase_I/II_large"/>
</dbReference>
<comment type="cofactor">
    <cofactor evidence="1">
        <name>pyridoxal 5'-phosphate</name>
        <dbReference type="ChEBI" id="CHEBI:597326"/>
    </cofactor>
</comment>
<accession>A0A381TPT9</accession>
<name>A0A381TPT9_9ZZZZ</name>
<dbReference type="GO" id="GO:0000105">
    <property type="term" value="P:L-histidine biosynthetic process"/>
    <property type="evidence" value="ECO:0007669"/>
    <property type="project" value="InterPro"/>
</dbReference>
<evidence type="ECO:0000256" key="4">
    <source>
        <dbReference type="ARBA" id="ARBA00022898"/>
    </source>
</evidence>
<keyword evidence="2" id="KW-0032">Aminotransferase</keyword>
<dbReference type="Pfam" id="PF00155">
    <property type="entry name" value="Aminotran_1_2"/>
    <property type="match status" value="1"/>
</dbReference>
<dbReference type="InterPro" id="IPR015422">
    <property type="entry name" value="PyrdxlP-dep_Trfase_small"/>
</dbReference>
<dbReference type="Gene3D" id="3.90.1150.10">
    <property type="entry name" value="Aspartate Aminotransferase, domain 1"/>
    <property type="match status" value="1"/>
</dbReference>
<dbReference type="EMBL" id="UINC01004962">
    <property type="protein sequence ID" value="SVA18102.1"/>
    <property type="molecule type" value="Genomic_DNA"/>
</dbReference>
<dbReference type="PANTHER" id="PTHR43643:SF3">
    <property type="entry name" value="HISTIDINOL-PHOSPHATE AMINOTRANSFERASE"/>
    <property type="match status" value="1"/>
</dbReference>
<evidence type="ECO:0000256" key="3">
    <source>
        <dbReference type="ARBA" id="ARBA00022679"/>
    </source>
</evidence>
<keyword evidence="4" id="KW-0663">Pyridoxal phosphate</keyword>